<comment type="caution">
    <text evidence="2">The sequence shown here is derived from an EMBL/GenBank/DDBJ whole genome shotgun (WGS) entry which is preliminary data.</text>
</comment>
<organism evidence="2 3">
    <name type="scientific">Cystobacter fuscus (strain ATCC 25194 / DSM 2262 / NBRC 100088 / M29)</name>
    <dbReference type="NCBI Taxonomy" id="1242864"/>
    <lineage>
        <taxon>Bacteria</taxon>
        <taxon>Pseudomonadati</taxon>
        <taxon>Myxococcota</taxon>
        <taxon>Myxococcia</taxon>
        <taxon>Myxococcales</taxon>
        <taxon>Cystobacterineae</taxon>
        <taxon>Archangiaceae</taxon>
        <taxon>Cystobacter</taxon>
    </lineage>
</organism>
<reference evidence="2" key="1">
    <citation type="submission" date="2013-05" db="EMBL/GenBank/DDBJ databases">
        <title>Genome assembly of Cystobacter fuscus DSM 2262.</title>
        <authorList>
            <person name="Sharma G."/>
            <person name="Khatri I."/>
            <person name="Kaur C."/>
            <person name="Mayilraj S."/>
            <person name="Subramanian S."/>
        </authorList>
    </citation>
    <scope>NUCLEOTIDE SEQUENCE [LARGE SCALE GENOMIC DNA]</scope>
    <source>
        <strain evidence="2">DSM 2262</strain>
    </source>
</reference>
<name>S9R081_CYSF2</name>
<feature type="compositionally biased region" description="Basic and acidic residues" evidence="1">
    <location>
        <begin position="29"/>
        <end position="52"/>
    </location>
</feature>
<proteinExistence type="predicted"/>
<protein>
    <submittedName>
        <fullName evidence="2">Uncharacterized protein</fullName>
    </submittedName>
</protein>
<feature type="region of interest" description="Disordered" evidence="1">
    <location>
        <begin position="20"/>
        <end position="95"/>
    </location>
</feature>
<gene>
    <name evidence="2" type="ORF">D187_008505</name>
</gene>
<sequence>MSTDALRATRGLCLGHVHLLPSRPSRAARAREGVKELEQERHAAGRRREESRPGNPPDSTAPPPLEMPRRRPDTARVAPSMPAAWRHGPTASGSS</sequence>
<keyword evidence="3" id="KW-1185">Reference proteome</keyword>
<evidence type="ECO:0000313" key="3">
    <source>
        <dbReference type="Proteomes" id="UP000011682"/>
    </source>
</evidence>
<accession>S9R081</accession>
<feature type="compositionally biased region" description="Pro residues" evidence="1">
    <location>
        <begin position="54"/>
        <end position="66"/>
    </location>
</feature>
<dbReference type="EMBL" id="ANAH02000007">
    <property type="protein sequence ID" value="EPX62318.1"/>
    <property type="molecule type" value="Genomic_DNA"/>
</dbReference>
<dbReference type="Proteomes" id="UP000011682">
    <property type="component" value="Unassembled WGS sequence"/>
</dbReference>
<dbReference type="AlphaFoldDB" id="S9R081"/>
<evidence type="ECO:0000313" key="2">
    <source>
        <dbReference type="EMBL" id="EPX62318.1"/>
    </source>
</evidence>
<evidence type="ECO:0000256" key="1">
    <source>
        <dbReference type="SAM" id="MobiDB-lite"/>
    </source>
</evidence>